<feature type="transmembrane region" description="Helical" evidence="7">
    <location>
        <begin position="654"/>
        <end position="675"/>
    </location>
</feature>
<evidence type="ECO:0000313" key="11">
    <source>
        <dbReference type="RefSeq" id="XP_013876180.1"/>
    </source>
</evidence>
<keyword evidence="4 7" id="KW-0472">Membrane</keyword>
<dbReference type="PROSITE" id="PS50261">
    <property type="entry name" value="G_PROTEIN_RECEP_F2_4"/>
    <property type="match status" value="1"/>
</dbReference>
<dbReference type="InterPro" id="IPR046338">
    <property type="entry name" value="GAIN_dom_sf"/>
</dbReference>
<evidence type="ECO:0000256" key="5">
    <source>
        <dbReference type="ARBA" id="ARBA00023157"/>
    </source>
</evidence>
<evidence type="ECO:0000256" key="3">
    <source>
        <dbReference type="ARBA" id="ARBA00022989"/>
    </source>
</evidence>
<dbReference type="GO" id="GO:0007166">
    <property type="term" value="P:cell surface receptor signaling pathway"/>
    <property type="evidence" value="ECO:0007669"/>
    <property type="project" value="InterPro"/>
</dbReference>
<evidence type="ECO:0000256" key="2">
    <source>
        <dbReference type="ARBA" id="ARBA00022692"/>
    </source>
</evidence>
<dbReference type="InterPro" id="IPR000203">
    <property type="entry name" value="GPS"/>
</dbReference>
<feature type="compositionally biased region" description="Polar residues" evidence="6">
    <location>
        <begin position="484"/>
        <end position="502"/>
    </location>
</feature>
<dbReference type="Pfam" id="PF22257">
    <property type="entry name" value="GPR128_N"/>
    <property type="match status" value="1"/>
</dbReference>
<proteinExistence type="predicted"/>
<dbReference type="InParanoid" id="A0A2I4C874"/>
<accession>A0A2I4C874</accession>
<evidence type="ECO:0000256" key="6">
    <source>
        <dbReference type="SAM" id="MobiDB-lite"/>
    </source>
</evidence>
<evidence type="ECO:0000256" key="4">
    <source>
        <dbReference type="ARBA" id="ARBA00023136"/>
    </source>
</evidence>
<gene>
    <name evidence="11" type="primary">adgrg7.1</name>
</gene>
<dbReference type="GeneID" id="106526196"/>
<feature type="domain" description="GAIN-B" evidence="8">
    <location>
        <begin position="258"/>
        <end position="413"/>
    </location>
</feature>
<protein>
    <submittedName>
        <fullName evidence="11">Adhesion G-protein coupled receptor G7</fullName>
    </submittedName>
</protein>
<keyword evidence="10" id="KW-1185">Reference proteome</keyword>
<evidence type="ECO:0000256" key="7">
    <source>
        <dbReference type="SAM" id="Phobius"/>
    </source>
</evidence>
<dbReference type="Pfam" id="PF00002">
    <property type="entry name" value="7tm_2"/>
    <property type="match status" value="1"/>
</dbReference>
<dbReference type="Proteomes" id="UP000192220">
    <property type="component" value="Unplaced"/>
</dbReference>
<feature type="transmembrane region" description="Helical" evidence="7">
    <location>
        <begin position="461"/>
        <end position="481"/>
    </location>
</feature>
<dbReference type="PRINTS" id="PR00249">
    <property type="entry name" value="GPCRSECRETIN"/>
</dbReference>
<dbReference type="RefSeq" id="XP_013876180.1">
    <property type="nucleotide sequence ID" value="XM_014020726.1"/>
</dbReference>
<feature type="transmembrane region" description="Helical" evidence="7">
    <location>
        <begin position="681"/>
        <end position="704"/>
    </location>
</feature>
<feature type="transmembrane region" description="Helical" evidence="7">
    <location>
        <begin position="610"/>
        <end position="633"/>
    </location>
</feature>
<name>A0A2I4C874_AUSLI</name>
<dbReference type="Pfam" id="PF22261">
    <property type="entry name" value="GPR128_GAIN_subdom_B"/>
    <property type="match status" value="1"/>
</dbReference>
<dbReference type="PANTHER" id="PTHR47767:SF1">
    <property type="entry name" value="ADHESION G PROTEIN-COUPLED RECEPTOR G7"/>
    <property type="match status" value="1"/>
</dbReference>
<feature type="transmembrane region" description="Helical" evidence="7">
    <location>
        <begin position="520"/>
        <end position="542"/>
    </location>
</feature>
<evidence type="ECO:0000313" key="10">
    <source>
        <dbReference type="Proteomes" id="UP000192220"/>
    </source>
</evidence>
<dbReference type="GO" id="GO:0016020">
    <property type="term" value="C:membrane"/>
    <property type="evidence" value="ECO:0007669"/>
    <property type="project" value="UniProtKB-SubCell"/>
</dbReference>
<dbReference type="AlphaFoldDB" id="A0A2I4C874"/>
<dbReference type="GO" id="GO:0004930">
    <property type="term" value="F:G protein-coupled receptor activity"/>
    <property type="evidence" value="ECO:0007669"/>
    <property type="project" value="InterPro"/>
</dbReference>
<evidence type="ECO:0000259" key="8">
    <source>
        <dbReference type="PROSITE" id="PS50221"/>
    </source>
</evidence>
<reference evidence="11" key="1">
    <citation type="submission" date="2025-08" db="UniProtKB">
        <authorList>
            <consortium name="RefSeq"/>
        </authorList>
    </citation>
    <scope>IDENTIFICATION</scope>
    <source>
        <strain evidence="11">Quisiro</strain>
        <tissue evidence="11">Liver</tissue>
    </source>
</reference>
<keyword evidence="11" id="KW-0675">Receptor</keyword>
<dbReference type="InterPro" id="IPR053986">
    <property type="entry name" value="GPR128_GAIN_subdom_B"/>
</dbReference>
<dbReference type="PROSITE" id="PS50221">
    <property type="entry name" value="GAIN_B"/>
    <property type="match status" value="1"/>
</dbReference>
<feature type="transmembrane region" description="Helical" evidence="7">
    <location>
        <begin position="554"/>
        <end position="578"/>
    </location>
</feature>
<keyword evidence="3 7" id="KW-1133">Transmembrane helix</keyword>
<dbReference type="SMART" id="SM00303">
    <property type="entry name" value="GPS"/>
    <property type="match status" value="1"/>
</dbReference>
<comment type="subcellular location">
    <subcellularLocation>
        <location evidence="1">Membrane</location>
        <topology evidence="1">Multi-pass membrane protein</topology>
    </subcellularLocation>
</comment>
<dbReference type="CTD" id="101882620"/>
<dbReference type="InterPro" id="IPR053066">
    <property type="entry name" value="ADGR_G7"/>
</dbReference>
<dbReference type="Pfam" id="PF22259">
    <property type="entry name" value="GPR128_GAIN_subdomA"/>
    <property type="match status" value="1"/>
</dbReference>
<dbReference type="InterPro" id="IPR017981">
    <property type="entry name" value="GPCR_2-like_7TM"/>
</dbReference>
<sequence>MTSPPILTTNRTTTSTSTTTPMPTTSTTTRPPALNCSNGGKEFNGVCVCPDEWTGKTCTEENFCKATMLNGFKFQDTPNGWFAYSEEKCLVGTSGAGNSKASTRCLLRNGSLSFETPRKFKCDLTLADIQQNITSGADLETLASSAQILTSKPENLQSENVTTAAQIANMLLLSPNATEGVRVSAIATVSQLLNTNVKSDTTKNNATQELTLTLDTLSVNLSSSSNISQVVQPNLVVQSAQVQAADSQGVQFTSIQGASGSFVANRIQLNTNVSKVTVENGFIADALVYVQFPPGVRGHQKSSNISLGFVLYQNDRFFPSMLYKKQRATIRVLSASVGGQDRSVVPQRVEMLFRPRFPNSTFLHDFSCVFWDYTLMDWSTSGCSKGNASDGVLRCFCNHTTNFAALWSYREDYEYAEALGVLSIVGLSVSILALVITIVHHIKENFCQKSRERQTNLNSKMSLLCIYTSLLAFILTFLSGVQNSSRQSNNGVEPSTKNTIPDSDQHVEPDQGSCTAVAALLHYFLLATFLWNSVYGTQLVLLVRSMRRSLPSHWTPLSVGIGWGVPAVFMAITLGVTYRVDNPLRYRQEEFCWLAALDHNKDFSFGKPMFWAFLLPMGLILIYNIILLILTSLTTCRVDPKLTSTNRSSLTKKFLVSFSLAILLGLSWTLGYFVLVTSGQAHLVFSILFCVCTTTQGFQIFILFTARTRSFRTAVLTSVQYVSSVSTPLNSAKYYLWKNWNSSRTSETYKDILNRETSM</sequence>
<dbReference type="Gene3D" id="2.60.220.50">
    <property type="match status" value="1"/>
</dbReference>
<dbReference type="InterPro" id="IPR000832">
    <property type="entry name" value="GPCR_2_secretin-like"/>
</dbReference>
<dbReference type="InterPro" id="IPR053985">
    <property type="entry name" value="GPR128_GAIN_subdom_A"/>
</dbReference>
<keyword evidence="2 7" id="KW-0812">Transmembrane</keyword>
<feature type="domain" description="G-protein coupled receptors family 2 profile 2" evidence="9">
    <location>
        <begin position="419"/>
        <end position="708"/>
    </location>
</feature>
<evidence type="ECO:0000256" key="1">
    <source>
        <dbReference type="ARBA" id="ARBA00004141"/>
    </source>
</evidence>
<dbReference type="KEGG" id="alim:106526196"/>
<keyword evidence="5" id="KW-1015">Disulfide bond</keyword>
<dbReference type="InterPro" id="IPR057244">
    <property type="entry name" value="GAIN_B"/>
</dbReference>
<feature type="transmembrane region" description="Helical" evidence="7">
    <location>
        <begin position="418"/>
        <end position="440"/>
    </location>
</feature>
<dbReference type="InterPro" id="IPR053984">
    <property type="entry name" value="GPR128_N"/>
</dbReference>
<feature type="region of interest" description="Disordered" evidence="6">
    <location>
        <begin position="484"/>
        <end position="508"/>
    </location>
</feature>
<organism evidence="10 11">
    <name type="scientific">Austrofundulus limnaeus</name>
    <name type="common">Annual killifish</name>
    <dbReference type="NCBI Taxonomy" id="52670"/>
    <lineage>
        <taxon>Eukaryota</taxon>
        <taxon>Metazoa</taxon>
        <taxon>Chordata</taxon>
        <taxon>Craniata</taxon>
        <taxon>Vertebrata</taxon>
        <taxon>Euteleostomi</taxon>
        <taxon>Actinopterygii</taxon>
        <taxon>Neopterygii</taxon>
        <taxon>Teleostei</taxon>
        <taxon>Neoteleostei</taxon>
        <taxon>Acanthomorphata</taxon>
        <taxon>Ovalentaria</taxon>
        <taxon>Atherinomorphae</taxon>
        <taxon>Cyprinodontiformes</taxon>
        <taxon>Rivulidae</taxon>
        <taxon>Austrofundulus</taxon>
    </lineage>
</organism>
<dbReference type="OrthoDB" id="1100386at2759"/>
<dbReference type="PANTHER" id="PTHR47767">
    <property type="entry name" value="ADHESION G PROTEIN-COUPLED RECEPTOR G7"/>
    <property type="match status" value="1"/>
</dbReference>
<feature type="region of interest" description="Disordered" evidence="6">
    <location>
        <begin position="1"/>
        <end position="32"/>
    </location>
</feature>
<dbReference type="Gene3D" id="1.20.1070.10">
    <property type="entry name" value="Rhodopsin 7-helix transmembrane proteins"/>
    <property type="match status" value="1"/>
</dbReference>
<dbReference type="Pfam" id="PF01825">
    <property type="entry name" value="GPS"/>
    <property type="match status" value="1"/>
</dbReference>
<evidence type="ECO:0000259" key="9">
    <source>
        <dbReference type="PROSITE" id="PS50261"/>
    </source>
</evidence>